<dbReference type="HOGENOM" id="CLU_2528190_0_0_1"/>
<feature type="transmembrane region" description="Helical" evidence="1">
    <location>
        <begin position="56"/>
        <end position="80"/>
    </location>
</feature>
<evidence type="ECO:0000313" key="4">
    <source>
        <dbReference type="Proteomes" id="UP000030104"/>
    </source>
</evidence>
<proteinExistence type="predicted"/>
<evidence type="ECO:0000256" key="2">
    <source>
        <dbReference type="SAM" id="SignalP"/>
    </source>
</evidence>
<evidence type="ECO:0000313" key="3">
    <source>
        <dbReference type="EMBL" id="KGO69109.1"/>
    </source>
</evidence>
<comment type="caution">
    <text evidence="3">The sequence shown here is derived from an EMBL/GenBank/DDBJ whole genome shotgun (WGS) entry which is preliminary data.</text>
</comment>
<feature type="chain" id="PRO_5002001715" evidence="2">
    <location>
        <begin position="22"/>
        <end position="84"/>
    </location>
</feature>
<dbReference type="Proteomes" id="UP000030104">
    <property type="component" value="Unassembled WGS sequence"/>
</dbReference>
<keyword evidence="2" id="KW-0732">Signal</keyword>
<dbReference type="STRING" id="40296.A0A0A2KMU2"/>
<keyword evidence="4" id="KW-1185">Reference proteome</keyword>
<dbReference type="PhylomeDB" id="A0A0A2KMU2"/>
<keyword evidence="1" id="KW-0812">Transmembrane</keyword>
<sequence length="84" mass="9257">MRLTILFLTITWLALAGLSSATVRFAVVLRDGAKSDLVNSSDSILDITFQSLIDKVIVSIVVIALVLTLFSIFGFVLIIYPKWL</sequence>
<evidence type="ECO:0000256" key="1">
    <source>
        <dbReference type="SAM" id="Phobius"/>
    </source>
</evidence>
<dbReference type="OMA" id="LVIYTKW"/>
<dbReference type="AlphaFoldDB" id="A0A0A2KMU2"/>
<keyword evidence="1" id="KW-1133">Transmembrane helix</keyword>
<dbReference type="EMBL" id="JQGA01001169">
    <property type="protein sequence ID" value="KGO69109.1"/>
    <property type="molecule type" value="Genomic_DNA"/>
</dbReference>
<name>A0A0A2KMU2_PENIT</name>
<dbReference type="OrthoDB" id="3556886at2759"/>
<keyword evidence="1" id="KW-0472">Membrane</keyword>
<feature type="signal peptide" evidence="2">
    <location>
        <begin position="1"/>
        <end position="21"/>
    </location>
</feature>
<gene>
    <name evidence="3" type="ORF">PITC_017560</name>
</gene>
<organism evidence="3 4">
    <name type="scientific">Penicillium italicum</name>
    <name type="common">Blue mold</name>
    <dbReference type="NCBI Taxonomy" id="40296"/>
    <lineage>
        <taxon>Eukaryota</taxon>
        <taxon>Fungi</taxon>
        <taxon>Dikarya</taxon>
        <taxon>Ascomycota</taxon>
        <taxon>Pezizomycotina</taxon>
        <taxon>Eurotiomycetes</taxon>
        <taxon>Eurotiomycetidae</taxon>
        <taxon>Eurotiales</taxon>
        <taxon>Aspergillaceae</taxon>
        <taxon>Penicillium</taxon>
    </lineage>
</organism>
<accession>A0A0A2KMU2</accession>
<protein>
    <submittedName>
        <fullName evidence="3">Uncharacterized protein</fullName>
    </submittedName>
</protein>
<reference evidence="3 4" key="1">
    <citation type="journal article" date="2015" name="Mol. Plant Microbe Interact.">
        <title>Genome, transcriptome, and functional analyses of Penicillium expansum provide new insights into secondary metabolism and pathogenicity.</title>
        <authorList>
            <person name="Ballester A.R."/>
            <person name="Marcet-Houben M."/>
            <person name="Levin E."/>
            <person name="Sela N."/>
            <person name="Selma-Lazaro C."/>
            <person name="Carmona L."/>
            <person name="Wisniewski M."/>
            <person name="Droby S."/>
            <person name="Gonzalez-Candelas L."/>
            <person name="Gabaldon T."/>
        </authorList>
    </citation>
    <scope>NUCLEOTIDE SEQUENCE [LARGE SCALE GENOMIC DNA]</scope>
    <source>
        <strain evidence="3 4">PHI-1</strain>
    </source>
</reference>